<evidence type="ECO:0000256" key="1">
    <source>
        <dbReference type="SAM" id="MobiDB-lite"/>
    </source>
</evidence>
<name>A0A0C3CX00_HEBCY</name>
<reference evidence="4" key="2">
    <citation type="submission" date="2015-01" db="EMBL/GenBank/DDBJ databases">
        <title>Evolutionary Origins and Diversification of the Mycorrhizal Mutualists.</title>
        <authorList>
            <consortium name="DOE Joint Genome Institute"/>
            <consortium name="Mycorrhizal Genomics Consortium"/>
            <person name="Kohler A."/>
            <person name="Kuo A."/>
            <person name="Nagy L.G."/>
            <person name="Floudas D."/>
            <person name="Copeland A."/>
            <person name="Barry K.W."/>
            <person name="Cichocki N."/>
            <person name="Veneault-Fourrey C."/>
            <person name="LaButti K."/>
            <person name="Lindquist E.A."/>
            <person name="Lipzen A."/>
            <person name="Lundell T."/>
            <person name="Morin E."/>
            <person name="Murat C."/>
            <person name="Riley R."/>
            <person name="Ohm R."/>
            <person name="Sun H."/>
            <person name="Tunlid A."/>
            <person name="Henrissat B."/>
            <person name="Grigoriev I.V."/>
            <person name="Hibbett D.S."/>
            <person name="Martin F."/>
        </authorList>
    </citation>
    <scope>NUCLEOTIDE SEQUENCE [LARGE SCALE GENOMIC DNA]</scope>
    <source>
        <strain evidence="4">h7</strain>
    </source>
</reference>
<keyword evidence="2" id="KW-0472">Membrane</keyword>
<organism evidence="3 4">
    <name type="scientific">Hebeloma cylindrosporum</name>
    <dbReference type="NCBI Taxonomy" id="76867"/>
    <lineage>
        <taxon>Eukaryota</taxon>
        <taxon>Fungi</taxon>
        <taxon>Dikarya</taxon>
        <taxon>Basidiomycota</taxon>
        <taxon>Agaricomycotina</taxon>
        <taxon>Agaricomycetes</taxon>
        <taxon>Agaricomycetidae</taxon>
        <taxon>Agaricales</taxon>
        <taxon>Agaricineae</taxon>
        <taxon>Hymenogastraceae</taxon>
        <taxon>Hebeloma</taxon>
    </lineage>
</organism>
<feature type="transmembrane region" description="Helical" evidence="2">
    <location>
        <begin position="184"/>
        <end position="206"/>
    </location>
</feature>
<protein>
    <recommendedName>
        <fullName evidence="5">Mid2 domain-containing protein</fullName>
    </recommendedName>
</protein>
<accession>A0A0C3CX00</accession>
<evidence type="ECO:0008006" key="5">
    <source>
        <dbReference type="Google" id="ProtNLM"/>
    </source>
</evidence>
<evidence type="ECO:0000256" key="2">
    <source>
        <dbReference type="SAM" id="Phobius"/>
    </source>
</evidence>
<feature type="region of interest" description="Disordered" evidence="1">
    <location>
        <begin position="489"/>
        <end position="558"/>
    </location>
</feature>
<dbReference type="OrthoDB" id="3263215at2759"/>
<dbReference type="STRING" id="686832.A0A0C3CX00"/>
<dbReference type="Proteomes" id="UP000053424">
    <property type="component" value="Unassembled WGS sequence"/>
</dbReference>
<keyword evidence="2" id="KW-1133">Transmembrane helix</keyword>
<reference evidence="3 4" key="1">
    <citation type="submission" date="2014-04" db="EMBL/GenBank/DDBJ databases">
        <authorList>
            <consortium name="DOE Joint Genome Institute"/>
            <person name="Kuo A."/>
            <person name="Gay G."/>
            <person name="Dore J."/>
            <person name="Kohler A."/>
            <person name="Nagy L.G."/>
            <person name="Floudas D."/>
            <person name="Copeland A."/>
            <person name="Barry K.W."/>
            <person name="Cichocki N."/>
            <person name="Veneault-Fourrey C."/>
            <person name="LaButti K."/>
            <person name="Lindquist E.A."/>
            <person name="Lipzen A."/>
            <person name="Lundell T."/>
            <person name="Morin E."/>
            <person name="Murat C."/>
            <person name="Sun H."/>
            <person name="Tunlid A."/>
            <person name="Henrissat B."/>
            <person name="Grigoriev I.V."/>
            <person name="Hibbett D.S."/>
            <person name="Martin F."/>
            <person name="Nordberg H.P."/>
            <person name="Cantor M.N."/>
            <person name="Hua S.X."/>
        </authorList>
    </citation>
    <scope>NUCLEOTIDE SEQUENCE [LARGE SCALE GENOMIC DNA]</scope>
    <source>
        <strain evidence="4">h7</strain>
    </source>
</reference>
<evidence type="ECO:0000313" key="4">
    <source>
        <dbReference type="Proteomes" id="UP000053424"/>
    </source>
</evidence>
<keyword evidence="4" id="KW-1185">Reference proteome</keyword>
<keyword evidence="2" id="KW-0812">Transmembrane</keyword>
<gene>
    <name evidence="3" type="ORF">M413DRAFT_21015</name>
</gene>
<feature type="region of interest" description="Disordered" evidence="1">
    <location>
        <begin position="303"/>
        <end position="425"/>
    </location>
</feature>
<feature type="compositionally biased region" description="Low complexity" evidence="1">
    <location>
        <begin position="368"/>
        <end position="380"/>
    </location>
</feature>
<feature type="compositionally biased region" description="Low complexity" evidence="1">
    <location>
        <begin position="303"/>
        <end position="320"/>
    </location>
</feature>
<evidence type="ECO:0000313" key="3">
    <source>
        <dbReference type="EMBL" id="KIM48664.1"/>
    </source>
</evidence>
<dbReference type="AlphaFoldDB" id="A0A0C3CX00"/>
<dbReference type="HOGENOM" id="CLU_488378_0_0_1"/>
<dbReference type="EMBL" id="KN831768">
    <property type="protein sequence ID" value="KIM48664.1"/>
    <property type="molecule type" value="Genomic_DNA"/>
</dbReference>
<feature type="compositionally biased region" description="Low complexity" evidence="1">
    <location>
        <begin position="390"/>
        <end position="417"/>
    </location>
</feature>
<feature type="compositionally biased region" description="Low complexity" evidence="1">
    <location>
        <begin position="489"/>
        <end position="516"/>
    </location>
</feature>
<proteinExistence type="predicted"/>
<sequence length="558" mass="56679">MADTCVPTPTQTRTDVGTSQSQVTTFSVSTSTAPGSVETTVFRTCSANAPSGVTSTCIPTVTTSYITHPGNTSVVTVPVTVGVDYPVTNIVTLWGSSCSSVYSPPPYTPPTDSTTSSTSTSWSIYTPPPTIITSSTTMTSDGSTFVDYFTSTSTSAATSVAVQTTGAADTGGVHHKKANNVGPIVGGVVGGIVALLLLGFITWKLINKQPRFDDIFNNDQHHNKITKDPDPKPYGYDPVGQQAMDATSPQMNPQGLEGHGLDQGFNDVGTQPSQAPPHHIRNPSLTPLLAAVGVAAVGAGAASLSTSSRPTSSRPSTSDSHPIGPMVTQTGQGVGQGYPPSSYPPALQNWGPNQGYGAANTQGGYTPQGLASGSGQASGSVPTSSLAPNTSVGSTGSVPSTTSSWGAPSGAGSSSGPHMPPLIPIIAGGVRNNRQQQYEDPFNRTGSPVSIQEQRILQVTNADSSPYPGGSVYDPNAYYAEGSSSSSAYYAEGSSSGAGPSSSSAAASNSSAFAAADGKGRPLNTRGEKAPIVHLDGGLYQQPVPGVQTGPAPPAYTE</sequence>